<accession>A0A088D9P7</accession>
<dbReference type="EMBL" id="KF612487">
    <property type="protein sequence ID" value="AIL48745.1"/>
    <property type="molecule type" value="mRNA"/>
</dbReference>
<dbReference type="AlphaFoldDB" id="A0A088D9P7"/>
<dbReference type="GO" id="GO:0034220">
    <property type="term" value="P:monoatomic ion transmembrane transport"/>
    <property type="evidence" value="ECO:0007669"/>
    <property type="project" value="UniProtKB-KW"/>
</dbReference>
<organism evidence="2">
    <name type="scientific">Mesobuthus eupeus</name>
    <name type="common">Lesser Asian scorpion</name>
    <name type="synonym">Buthus eupeus</name>
    <dbReference type="NCBI Taxonomy" id="34648"/>
    <lineage>
        <taxon>Eukaryota</taxon>
        <taxon>Metazoa</taxon>
        <taxon>Ecdysozoa</taxon>
        <taxon>Arthropoda</taxon>
        <taxon>Chelicerata</taxon>
        <taxon>Arachnida</taxon>
        <taxon>Scorpiones</taxon>
        <taxon>Buthida</taxon>
        <taxon>Buthoidea</taxon>
        <taxon>Buthidae</taxon>
        <taxon>Mesobuthus</taxon>
    </lineage>
</organism>
<evidence type="ECO:0000313" key="2">
    <source>
        <dbReference type="EMBL" id="AIL48745.1"/>
    </source>
</evidence>
<keyword evidence="2" id="KW-0813">Transport</keyword>
<sequence length="71" mass="8044">MNNYFKIVLIMAAFFVVTITFSNIQVEAGCDWKKCQKECTGKKVVGMCMDGECTCVSGQPRQKPGRRMAEW</sequence>
<proteinExistence type="evidence at transcript level"/>
<keyword evidence="2" id="KW-0406">Ion transport</keyword>
<protein>
    <submittedName>
        <fullName evidence="2">Potassium channel blocker pMeKTx26-2</fullName>
    </submittedName>
</protein>
<reference evidence="2" key="1">
    <citation type="submission" date="2013-09" db="EMBL/GenBank/DDBJ databases">
        <title>Variability of potassium channel blockers in Mesobuthus eupeus.</title>
        <authorList>
            <person name="Kuzmenkov A.I."/>
            <person name="Vassilevski A.A."/>
            <person name="Grishin E.V."/>
        </authorList>
    </citation>
    <scope>NUCLEOTIDE SEQUENCE</scope>
</reference>
<feature type="chain" id="PRO_5001836526" evidence="1">
    <location>
        <begin position="21"/>
        <end position="71"/>
    </location>
</feature>
<name>A0A088D9P7_MESEU</name>
<feature type="signal peptide" evidence="1">
    <location>
        <begin position="1"/>
        <end position="20"/>
    </location>
</feature>
<keyword evidence="1" id="KW-0732">Signal</keyword>
<keyword evidence="2" id="KW-0407">Ion channel</keyword>
<evidence type="ECO:0000256" key="1">
    <source>
        <dbReference type="SAM" id="SignalP"/>
    </source>
</evidence>